<keyword evidence="2" id="KW-1185">Reference proteome</keyword>
<reference evidence="1 2" key="1">
    <citation type="journal article" date="2022" name="Allergy">
        <title>Genome assembly and annotation of Periplaneta americana reveal a comprehensive cockroach allergen profile.</title>
        <authorList>
            <person name="Wang L."/>
            <person name="Xiong Q."/>
            <person name="Saelim N."/>
            <person name="Wang L."/>
            <person name="Nong W."/>
            <person name="Wan A.T."/>
            <person name="Shi M."/>
            <person name="Liu X."/>
            <person name="Cao Q."/>
            <person name="Hui J.H.L."/>
            <person name="Sookrung N."/>
            <person name="Leung T.F."/>
            <person name="Tungtrongchitr A."/>
            <person name="Tsui S.K.W."/>
        </authorList>
    </citation>
    <scope>NUCLEOTIDE SEQUENCE [LARGE SCALE GENOMIC DNA]</scope>
    <source>
        <strain evidence="1">PWHHKU_190912</strain>
    </source>
</reference>
<name>A0ABQ8SED9_PERAM</name>
<organism evidence="1 2">
    <name type="scientific">Periplaneta americana</name>
    <name type="common">American cockroach</name>
    <name type="synonym">Blatta americana</name>
    <dbReference type="NCBI Taxonomy" id="6978"/>
    <lineage>
        <taxon>Eukaryota</taxon>
        <taxon>Metazoa</taxon>
        <taxon>Ecdysozoa</taxon>
        <taxon>Arthropoda</taxon>
        <taxon>Hexapoda</taxon>
        <taxon>Insecta</taxon>
        <taxon>Pterygota</taxon>
        <taxon>Neoptera</taxon>
        <taxon>Polyneoptera</taxon>
        <taxon>Dictyoptera</taxon>
        <taxon>Blattodea</taxon>
        <taxon>Blattoidea</taxon>
        <taxon>Blattidae</taxon>
        <taxon>Blattinae</taxon>
        <taxon>Periplaneta</taxon>
    </lineage>
</organism>
<sequence>MLSPLLYNLFVADIPTPRQTNVRLGQFSDDTVYTVAYPTCGLQQQELPKNYNFSPSGCRNGVYKLMLIRHRIHHVEGFQLCFAPKRKFLRKLIKSYSKPRNLMTIYGDNQLHEETSHVYLCGTPALSFIGDVDHAEASHAEMCDGRYHSYCCSDPRSEGLQSWGHPCSDGCATYKGVGDKMSTPDQNVDQSSSSSEQYLQTEKNCAVQPYYHARRC</sequence>
<accession>A0ABQ8SED9</accession>
<dbReference type="Proteomes" id="UP001148838">
    <property type="component" value="Unassembled WGS sequence"/>
</dbReference>
<evidence type="ECO:0000313" key="2">
    <source>
        <dbReference type="Proteomes" id="UP001148838"/>
    </source>
</evidence>
<dbReference type="EMBL" id="JAJSOF020000029">
    <property type="protein sequence ID" value="KAJ4431992.1"/>
    <property type="molecule type" value="Genomic_DNA"/>
</dbReference>
<evidence type="ECO:0000313" key="1">
    <source>
        <dbReference type="EMBL" id="KAJ4431992.1"/>
    </source>
</evidence>
<protein>
    <recommendedName>
        <fullName evidence="3">Reverse transcriptase domain-containing protein</fullName>
    </recommendedName>
</protein>
<proteinExistence type="predicted"/>
<gene>
    <name evidence="1" type="ORF">ANN_20602</name>
</gene>
<evidence type="ECO:0008006" key="3">
    <source>
        <dbReference type="Google" id="ProtNLM"/>
    </source>
</evidence>
<comment type="caution">
    <text evidence="1">The sequence shown here is derived from an EMBL/GenBank/DDBJ whole genome shotgun (WGS) entry which is preliminary data.</text>
</comment>